<proteinExistence type="predicted"/>
<sequence>MTLPIVASLRKEKPAKHFAGSGSGFNLSLHQTRTGKGPRTRAQMDFRMTSEGKS</sequence>
<feature type="compositionally biased region" description="Polar residues" evidence="1">
    <location>
        <begin position="24"/>
        <end position="34"/>
    </location>
</feature>
<dbReference type="EMBL" id="LAZR01005328">
    <property type="protein sequence ID" value="KKN00835.1"/>
    <property type="molecule type" value="Genomic_DNA"/>
</dbReference>
<name>A0A0F9M0D3_9ZZZZ</name>
<evidence type="ECO:0000256" key="1">
    <source>
        <dbReference type="SAM" id="MobiDB-lite"/>
    </source>
</evidence>
<comment type="caution">
    <text evidence="2">The sequence shown here is derived from an EMBL/GenBank/DDBJ whole genome shotgun (WGS) entry which is preliminary data.</text>
</comment>
<feature type="region of interest" description="Disordered" evidence="1">
    <location>
        <begin position="17"/>
        <end position="40"/>
    </location>
</feature>
<evidence type="ECO:0000313" key="2">
    <source>
        <dbReference type="EMBL" id="KKN00835.1"/>
    </source>
</evidence>
<accession>A0A0F9M0D3</accession>
<organism evidence="2">
    <name type="scientific">marine sediment metagenome</name>
    <dbReference type="NCBI Taxonomy" id="412755"/>
    <lineage>
        <taxon>unclassified sequences</taxon>
        <taxon>metagenomes</taxon>
        <taxon>ecological metagenomes</taxon>
    </lineage>
</organism>
<protein>
    <submittedName>
        <fullName evidence="2">Uncharacterized protein</fullName>
    </submittedName>
</protein>
<reference evidence="2" key="1">
    <citation type="journal article" date="2015" name="Nature">
        <title>Complex archaea that bridge the gap between prokaryotes and eukaryotes.</title>
        <authorList>
            <person name="Spang A."/>
            <person name="Saw J.H."/>
            <person name="Jorgensen S.L."/>
            <person name="Zaremba-Niedzwiedzka K."/>
            <person name="Martijn J."/>
            <person name="Lind A.E."/>
            <person name="van Eijk R."/>
            <person name="Schleper C."/>
            <person name="Guy L."/>
            <person name="Ettema T.J."/>
        </authorList>
    </citation>
    <scope>NUCLEOTIDE SEQUENCE</scope>
</reference>
<dbReference type="AlphaFoldDB" id="A0A0F9M0D3"/>
<gene>
    <name evidence="2" type="ORF">LCGC14_1133750</name>
</gene>